<protein>
    <submittedName>
        <fullName evidence="2">Uncharacterized protein</fullName>
    </submittedName>
</protein>
<evidence type="ECO:0000313" key="3">
    <source>
        <dbReference type="Proteomes" id="UP000051820"/>
    </source>
</evidence>
<dbReference type="Proteomes" id="UP000051820">
    <property type="component" value="Unassembled WGS sequence"/>
</dbReference>
<keyword evidence="1" id="KW-0812">Transmembrane</keyword>
<dbReference type="PATRIC" id="fig|1423807.3.peg.2490"/>
<keyword evidence="3" id="KW-1185">Reference proteome</keyword>
<keyword evidence="1" id="KW-1133">Transmembrane helix</keyword>
<comment type="caution">
    <text evidence="2">The sequence shown here is derived from an EMBL/GenBank/DDBJ whole genome shotgun (WGS) entry which is preliminary data.</text>
</comment>
<organism evidence="2 3">
    <name type="scientific">Paucilactobacillus suebicus DSM 5007 = KCTC 3549</name>
    <dbReference type="NCBI Taxonomy" id="1423807"/>
    <lineage>
        <taxon>Bacteria</taxon>
        <taxon>Bacillati</taxon>
        <taxon>Bacillota</taxon>
        <taxon>Bacilli</taxon>
        <taxon>Lactobacillales</taxon>
        <taxon>Lactobacillaceae</taxon>
        <taxon>Paucilactobacillus</taxon>
    </lineage>
</organism>
<gene>
    <name evidence="2" type="ORF">FD16_GL002412</name>
</gene>
<accession>A0A0R1W3J7</accession>
<keyword evidence="1" id="KW-0472">Membrane</keyword>
<feature type="transmembrane region" description="Helical" evidence="1">
    <location>
        <begin position="180"/>
        <end position="200"/>
    </location>
</feature>
<dbReference type="EMBL" id="AZGF01000008">
    <property type="protein sequence ID" value="KRM12417.1"/>
    <property type="molecule type" value="Genomic_DNA"/>
</dbReference>
<feature type="transmembrane region" description="Helical" evidence="1">
    <location>
        <begin position="112"/>
        <end position="135"/>
    </location>
</feature>
<evidence type="ECO:0000313" key="2">
    <source>
        <dbReference type="EMBL" id="KRM12417.1"/>
    </source>
</evidence>
<sequence>MARADFYRLFRSKGLYITEVVLIFIVLISIFNKTVGLILGNSGSLSTFQAANNGHYWNAVHATNAMTSMTSLLIYIILPLFIMTIGFEFSRKIYKNPLSSGMTRLNYFISKYCVFIVITILQFIFYYAAIFLIAGFKNGFGHINGHFFTKLFETVGTQILEVSAIFSIAVLALYLTFSTIASVITTIIFPVCISVLGAVFEKQHWLQNLNFQNRIDSAYYTNYSTAHLHTMLTYSFGFIFVCLLLAYLTFRKRDL</sequence>
<dbReference type="STRING" id="1423807.FD16_GL002412"/>
<feature type="transmembrane region" description="Helical" evidence="1">
    <location>
        <begin position="72"/>
        <end position="91"/>
    </location>
</feature>
<reference evidence="2 3" key="1">
    <citation type="journal article" date="2015" name="Genome Announc.">
        <title>Expanding the biotechnology potential of lactobacilli through comparative genomics of 213 strains and associated genera.</title>
        <authorList>
            <person name="Sun Z."/>
            <person name="Harris H.M."/>
            <person name="McCann A."/>
            <person name="Guo C."/>
            <person name="Argimon S."/>
            <person name="Zhang W."/>
            <person name="Yang X."/>
            <person name="Jeffery I.B."/>
            <person name="Cooney J.C."/>
            <person name="Kagawa T.F."/>
            <person name="Liu W."/>
            <person name="Song Y."/>
            <person name="Salvetti E."/>
            <person name="Wrobel A."/>
            <person name="Rasinkangas P."/>
            <person name="Parkhill J."/>
            <person name="Rea M.C."/>
            <person name="O'Sullivan O."/>
            <person name="Ritari J."/>
            <person name="Douillard F.P."/>
            <person name="Paul Ross R."/>
            <person name="Yang R."/>
            <person name="Briner A.E."/>
            <person name="Felis G.E."/>
            <person name="de Vos W.M."/>
            <person name="Barrangou R."/>
            <person name="Klaenhammer T.R."/>
            <person name="Caufield P.W."/>
            <person name="Cui Y."/>
            <person name="Zhang H."/>
            <person name="O'Toole P.W."/>
        </authorList>
    </citation>
    <scope>NUCLEOTIDE SEQUENCE [LARGE SCALE GENOMIC DNA]</scope>
    <source>
        <strain evidence="2 3">DSM 5007</strain>
    </source>
</reference>
<dbReference type="eggNOG" id="ENOG5033AKD">
    <property type="taxonomic scope" value="Bacteria"/>
</dbReference>
<feature type="transmembrane region" description="Helical" evidence="1">
    <location>
        <begin position="155"/>
        <end position="175"/>
    </location>
</feature>
<dbReference type="AlphaFoldDB" id="A0A0R1W3J7"/>
<dbReference type="PANTHER" id="PTHR37305:SF1">
    <property type="entry name" value="MEMBRANE PROTEIN"/>
    <property type="match status" value="1"/>
</dbReference>
<evidence type="ECO:0000256" key="1">
    <source>
        <dbReference type="SAM" id="Phobius"/>
    </source>
</evidence>
<dbReference type="PANTHER" id="PTHR37305">
    <property type="entry name" value="INTEGRAL MEMBRANE PROTEIN-RELATED"/>
    <property type="match status" value="1"/>
</dbReference>
<feature type="transmembrane region" description="Helical" evidence="1">
    <location>
        <begin position="231"/>
        <end position="250"/>
    </location>
</feature>
<proteinExistence type="predicted"/>
<name>A0A0R1W3J7_9LACO</name>
<feature type="transmembrane region" description="Helical" evidence="1">
    <location>
        <begin position="20"/>
        <end position="39"/>
    </location>
</feature>